<dbReference type="PANTHER" id="PTHR15215">
    <property type="entry name" value="CABIT DOMAIN-CONTAINING PROTEIN"/>
    <property type="match status" value="1"/>
</dbReference>
<comment type="similarity">
    <text evidence="1">Belongs to the themis family.</text>
</comment>
<evidence type="ECO:0000313" key="3">
    <source>
        <dbReference type="Ensembl" id="ENSTRUP00000072471.1"/>
    </source>
</evidence>
<protein>
    <submittedName>
        <fullName evidence="3">Thymocyte selection associated family member 2</fullName>
    </submittedName>
</protein>
<dbReference type="InterPro" id="IPR025946">
    <property type="entry name" value="CABIT_dom"/>
</dbReference>
<evidence type="ECO:0000259" key="2">
    <source>
        <dbReference type="Pfam" id="PF12736"/>
    </source>
</evidence>
<reference evidence="3 4" key="1">
    <citation type="journal article" date="2011" name="Genome Biol. Evol.">
        <title>Integration of the genetic map and genome assembly of fugu facilitates insights into distinct features of genome evolution in teleosts and mammals.</title>
        <authorList>
            <person name="Kai W."/>
            <person name="Kikuchi K."/>
            <person name="Tohari S."/>
            <person name="Chew A.K."/>
            <person name="Tay A."/>
            <person name="Fujiwara A."/>
            <person name="Hosoya S."/>
            <person name="Suetake H."/>
            <person name="Naruse K."/>
            <person name="Brenner S."/>
            <person name="Suzuki Y."/>
            <person name="Venkatesh B."/>
        </authorList>
    </citation>
    <scope>NUCLEOTIDE SEQUENCE [LARGE SCALE GENOMIC DNA]</scope>
</reference>
<dbReference type="Proteomes" id="UP000005226">
    <property type="component" value="Chromosome 7"/>
</dbReference>
<dbReference type="PANTHER" id="PTHR15215:SF2">
    <property type="entry name" value="PROTEIN THEMIS2"/>
    <property type="match status" value="1"/>
</dbReference>
<reference evidence="3" key="2">
    <citation type="submission" date="2025-08" db="UniProtKB">
        <authorList>
            <consortium name="Ensembl"/>
        </authorList>
    </citation>
    <scope>IDENTIFICATION</scope>
</reference>
<dbReference type="GO" id="GO:0005737">
    <property type="term" value="C:cytoplasm"/>
    <property type="evidence" value="ECO:0007669"/>
    <property type="project" value="TreeGrafter"/>
</dbReference>
<dbReference type="Ensembl" id="ENSTRUT00000059589.1">
    <property type="protein sequence ID" value="ENSTRUP00000072471.1"/>
    <property type="gene ID" value="ENSTRUG00000030776.1"/>
</dbReference>
<dbReference type="AlphaFoldDB" id="A0A674NGT5"/>
<accession>A0A674NGT5</accession>
<dbReference type="GO" id="GO:0050852">
    <property type="term" value="P:T cell receptor signaling pathway"/>
    <property type="evidence" value="ECO:0007669"/>
    <property type="project" value="TreeGrafter"/>
</dbReference>
<feature type="domain" description="CABIT" evidence="2">
    <location>
        <begin position="21"/>
        <end position="185"/>
    </location>
</feature>
<evidence type="ECO:0000313" key="4">
    <source>
        <dbReference type="Proteomes" id="UP000005226"/>
    </source>
</evidence>
<organism evidence="3 4">
    <name type="scientific">Takifugu rubripes</name>
    <name type="common">Japanese pufferfish</name>
    <name type="synonym">Fugu rubripes</name>
    <dbReference type="NCBI Taxonomy" id="31033"/>
    <lineage>
        <taxon>Eukaryota</taxon>
        <taxon>Metazoa</taxon>
        <taxon>Chordata</taxon>
        <taxon>Craniata</taxon>
        <taxon>Vertebrata</taxon>
        <taxon>Euteleostomi</taxon>
        <taxon>Actinopterygii</taxon>
        <taxon>Neopterygii</taxon>
        <taxon>Teleostei</taxon>
        <taxon>Neoteleostei</taxon>
        <taxon>Acanthomorphata</taxon>
        <taxon>Eupercaria</taxon>
        <taxon>Tetraodontiformes</taxon>
        <taxon>Tetradontoidea</taxon>
        <taxon>Tetraodontidae</taxon>
        <taxon>Takifugu</taxon>
    </lineage>
</organism>
<evidence type="ECO:0000256" key="1">
    <source>
        <dbReference type="ARBA" id="ARBA00006414"/>
    </source>
</evidence>
<proteinExistence type="inferred from homology"/>
<keyword evidence="4" id="KW-1185">Reference proteome</keyword>
<dbReference type="InterPro" id="IPR039671">
    <property type="entry name" value="THEMIS"/>
</dbReference>
<dbReference type="GO" id="GO:0005634">
    <property type="term" value="C:nucleus"/>
    <property type="evidence" value="ECO:0007669"/>
    <property type="project" value="TreeGrafter"/>
</dbReference>
<sequence length="215" mass="23889">MAVSVVLPLQDLIASLDKKCLPRILQVYSGVYFQGSVYDVSGYEVSFSTGDLIKVIDTELVSVYSPQNCKSIVFPKLTTAVFLGLFKMVPEMIPYSSVEEMVTLMPVTLESSSSFTFTSCSKIAFENLTVGAGTVLTVLSIERKEGKEDKLRCKVQGHHEAAEVAIPLSVRGQFAECEQEEFYVIFQEPVHSSNLWKLHDYLEIASTPINTTVPW</sequence>
<reference evidence="3" key="3">
    <citation type="submission" date="2025-09" db="UniProtKB">
        <authorList>
            <consortium name="Ensembl"/>
        </authorList>
    </citation>
    <scope>IDENTIFICATION</scope>
</reference>
<name>A0A674NGT5_TAKRU</name>
<dbReference type="GeneTree" id="ENSGT00530000063770"/>
<dbReference type="Pfam" id="PF12736">
    <property type="entry name" value="CABIT"/>
    <property type="match status" value="1"/>
</dbReference>